<name>R9ZWF7_9CAUD</name>
<accession>R9ZWF7</accession>
<protein>
    <submittedName>
        <fullName evidence="1">Uncharacterized protein</fullName>
    </submittedName>
</protein>
<proteinExistence type="predicted"/>
<evidence type="ECO:0000313" key="1">
    <source>
        <dbReference type="EMBL" id="AGO47436.1"/>
    </source>
</evidence>
<reference evidence="1 2" key="1">
    <citation type="journal article" date="2013" name="Proc. Natl. Acad. Sci. U.S.A.">
        <title>Twelve previously unknown phage genera are ubiquitous in global oceans.</title>
        <authorList>
            <person name="Holmfeldt K."/>
            <person name="Solonenko N."/>
            <person name="Shah M."/>
            <person name="Corrier K."/>
            <person name="Riemann L."/>
            <person name="Verberkmoes N.C."/>
            <person name="Sullivan M.B."/>
        </authorList>
    </citation>
    <scope>NUCLEOTIDE SEQUENCE [LARGE SCALE GENOMIC DNA]</scope>
    <source>
        <strain evidence="1">Phi19:3</strain>
    </source>
</reference>
<dbReference type="RefSeq" id="YP_008240817.1">
    <property type="nucleotide sequence ID" value="NC_021789.1"/>
</dbReference>
<dbReference type="EMBL" id="KC821608">
    <property type="protein sequence ID" value="AGO47436.1"/>
    <property type="molecule type" value="Genomic_DNA"/>
</dbReference>
<gene>
    <name evidence="1" type="ORF">Phi19:3_gp032</name>
</gene>
<organism evidence="1 2">
    <name type="scientific">Cellulophaga phage phi19:3</name>
    <dbReference type="NCBI Taxonomy" id="1327971"/>
    <lineage>
        <taxon>Viruses</taxon>
        <taxon>Duplodnaviria</taxon>
        <taxon>Heunggongvirae</taxon>
        <taxon>Uroviricota</taxon>
        <taxon>Caudoviricetes</taxon>
        <taxon>Pachyviridae</taxon>
        <taxon>Baltivirus</taxon>
        <taxon>Baltivirus phi19tres</taxon>
    </lineage>
</organism>
<dbReference type="GeneID" id="16881015"/>
<keyword evidence="2" id="KW-1185">Reference proteome</keyword>
<evidence type="ECO:0000313" key="2">
    <source>
        <dbReference type="Proteomes" id="UP000014731"/>
    </source>
</evidence>
<dbReference type="Proteomes" id="UP000014731">
    <property type="component" value="Segment"/>
</dbReference>
<sequence>MTNEEFLKDVCPNHTEKSKWNRSELLHILDMHKKQLPIADVVGRSEQLNCGDCDNYEEYDNGIKWCSNCGNKLS</sequence>
<reference evidence="2" key="2">
    <citation type="submission" date="2013-03" db="EMBL/GenBank/DDBJ databases">
        <title>The Cellulophaga phages: a novel, diverse, and globally ubiquitous model system.</title>
        <authorList>
            <person name="Holmfeldt K."/>
            <person name="Solonenko N."/>
            <person name="Shah M."/>
            <person name="Corrier K."/>
            <person name="Riemann L."/>
            <person name="VerBerkmoes N.C."/>
            <person name="Sullivan M.B."/>
        </authorList>
    </citation>
    <scope>NUCLEOTIDE SEQUENCE [LARGE SCALE GENOMIC DNA]</scope>
</reference>
<dbReference type="KEGG" id="vg:16881015"/>